<dbReference type="EMBL" id="CACSHJ010000095">
    <property type="protein sequence ID" value="CAA0393734.1"/>
    <property type="molecule type" value="Genomic_DNA"/>
</dbReference>
<accession>A0A5S9XQR1</accession>
<evidence type="ECO:0000313" key="1">
    <source>
        <dbReference type="EMBL" id="CAA0393734.1"/>
    </source>
</evidence>
<evidence type="ECO:0000313" key="3">
    <source>
        <dbReference type="Proteomes" id="UP000426265"/>
    </source>
</evidence>
<dbReference type="ExpressionAtlas" id="A0A5S9XQR1">
    <property type="expression patterns" value="baseline and differential"/>
</dbReference>
<evidence type="ECO:0000313" key="4">
    <source>
        <dbReference type="Proteomes" id="UP000434276"/>
    </source>
</evidence>
<name>A0A5S9XQR1_ARATH</name>
<dbReference type="AlphaFoldDB" id="A0A5S9XQR1"/>
<protein>
    <recommendedName>
        <fullName evidence="5">C2H2-type domain-containing protein</fullName>
    </recommendedName>
</protein>
<evidence type="ECO:0000313" key="2">
    <source>
        <dbReference type="EMBL" id="VYS61849.1"/>
    </source>
</evidence>
<dbReference type="Proteomes" id="UP000434276">
    <property type="component" value="Unassembled WGS sequence"/>
</dbReference>
<proteinExistence type="predicted"/>
<reference evidence="1 4" key="1">
    <citation type="submission" date="2019-12" db="EMBL/GenBank/DDBJ databases">
        <authorList>
            <person name="Jiao W.-B."/>
            <person name="Schneeberger K."/>
        </authorList>
    </citation>
    <scope>NUCLEOTIDE SEQUENCE [LARGE SCALE GENOMIC DNA]</scope>
    <source>
        <strain evidence="3">cv. An-1</strain>
        <strain evidence="4">cv. C24</strain>
    </source>
</reference>
<accession>A0A654FLZ5</accession>
<dbReference type="OrthoDB" id="10268727at2759"/>
<evidence type="ECO:0008006" key="5">
    <source>
        <dbReference type="Google" id="ProtNLM"/>
    </source>
</evidence>
<gene>
    <name evidence="2" type="ORF">AN1_LOCUS17278</name>
    <name evidence="1" type="ORF">C24_LOCUS17152</name>
</gene>
<sequence length="52" mass="5710">MRELVISLFPHSFSLHCPKKGYAISGTSNLKNHEGIHEKEGGCRSLSGKTLL</sequence>
<dbReference type="Proteomes" id="UP000426265">
    <property type="component" value="Unassembled WGS sequence"/>
</dbReference>
<dbReference type="EMBL" id="CACRSJ010000109">
    <property type="protein sequence ID" value="VYS61849.1"/>
    <property type="molecule type" value="Genomic_DNA"/>
</dbReference>
<organism evidence="1 4">
    <name type="scientific">Arabidopsis thaliana</name>
    <name type="common">Mouse-ear cress</name>
    <dbReference type="NCBI Taxonomy" id="3702"/>
    <lineage>
        <taxon>Eukaryota</taxon>
        <taxon>Viridiplantae</taxon>
        <taxon>Streptophyta</taxon>
        <taxon>Embryophyta</taxon>
        <taxon>Tracheophyta</taxon>
        <taxon>Spermatophyta</taxon>
        <taxon>Magnoliopsida</taxon>
        <taxon>eudicotyledons</taxon>
        <taxon>Gunneridae</taxon>
        <taxon>Pentapetalae</taxon>
        <taxon>rosids</taxon>
        <taxon>malvids</taxon>
        <taxon>Brassicales</taxon>
        <taxon>Brassicaceae</taxon>
        <taxon>Camelineae</taxon>
        <taxon>Arabidopsis</taxon>
    </lineage>
</organism>